<evidence type="ECO:0000256" key="3">
    <source>
        <dbReference type="ARBA" id="ARBA00023002"/>
    </source>
</evidence>
<evidence type="ECO:0000259" key="4">
    <source>
        <dbReference type="Pfam" id="PF00881"/>
    </source>
</evidence>
<organism evidence="5 6">
    <name type="scientific">Soonwooa buanensis</name>
    <dbReference type="NCBI Taxonomy" id="619805"/>
    <lineage>
        <taxon>Bacteria</taxon>
        <taxon>Pseudomonadati</taxon>
        <taxon>Bacteroidota</taxon>
        <taxon>Flavobacteriia</taxon>
        <taxon>Flavobacteriales</taxon>
        <taxon>Weeksellaceae</taxon>
        <taxon>Chryseobacterium group</taxon>
        <taxon>Soonwooa</taxon>
    </lineage>
</organism>
<evidence type="ECO:0000256" key="2">
    <source>
        <dbReference type="ARBA" id="ARBA00022857"/>
    </source>
</evidence>
<comment type="similarity">
    <text evidence="1">Belongs to the nitroreductase family.</text>
</comment>
<keyword evidence="6" id="KW-1185">Reference proteome</keyword>
<dbReference type="STRING" id="619805.SAMN05660477_01103"/>
<dbReference type="InterPro" id="IPR029479">
    <property type="entry name" value="Nitroreductase"/>
</dbReference>
<dbReference type="Proteomes" id="UP000191112">
    <property type="component" value="Unassembled WGS sequence"/>
</dbReference>
<dbReference type="Gene3D" id="3.40.109.10">
    <property type="entry name" value="NADH Oxidase"/>
    <property type="match status" value="1"/>
</dbReference>
<dbReference type="PANTHER" id="PTHR43673:SF10">
    <property type="entry name" value="NADH DEHYDROGENASE_NAD(P)H NITROREDUCTASE XCC3605-RELATED"/>
    <property type="match status" value="1"/>
</dbReference>
<evidence type="ECO:0000256" key="1">
    <source>
        <dbReference type="ARBA" id="ARBA00007118"/>
    </source>
</evidence>
<dbReference type="CDD" id="cd02149">
    <property type="entry name" value="NfsB-like"/>
    <property type="match status" value="1"/>
</dbReference>
<keyword evidence="3" id="KW-0560">Oxidoreductase</keyword>
<accession>A0A1T5E485</accession>
<dbReference type="Pfam" id="PF00881">
    <property type="entry name" value="Nitroreductase"/>
    <property type="match status" value="1"/>
</dbReference>
<dbReference type="PANTHER" id="PTHR43673">
    <property type="entry name" value="NAD(P)H NITROREDUCTASE YDGI-RELATED"/>
    <property type="match status" value="1"/>
</dbReference>
<dbReference type="GO" id="GO:0016491">
    <property type="term" value="F:oxidoreductase activity"/>
    <property type="evidence" value="ECO:0007669"/>
    <property type="project" value="UniProtKB-KW"/>
</dbReference>
<evidence type="ECO:0000313" key="5">
    <source>
        <dbReference type="EMBL" id="SKB78818.1"/>
    </source>
</evidence>
<feature type="domain" description="Nitroreductase" evidence="4">
    <location>
        <begin position="14"/>
        <end position="191"/>
    </location>
</feature>
<proteinExistence type="inferred from homology"/>
<dbReference type="EMBL" id="FUYZ01000003">
    <property type="protein sequence ID" value="SKB78818.1"/>
    <property type="molecule type" value="Genomic_DNA"/>
</dbReference>
<protein>
    <submittedName>
        <fullName evidence="5">Nitroreductase</fullName>
    </submittedName>
</protein>
<name>A0A1T5E485_9FLAO</name>
<dbReference type="AlphaFoldDB" id="A0A1T5E485"/>
<keyword evidence="2" id="KW-0521">NADP</keyword>
<evidence type="ECO:0000313" key="6">
    <source>
        <dbReference type="Proteomes" id="UP000191112"/>
    </source>
</evidence>
<dbReference type="InterPro" id="IPR000415">
    <property type="entry name" value="Nitroreductase-like"/>
</dbReference>
<gene>
    <name evidence="5" type="ORF">SAMN05660477_01103</name>
</gene>
<dbReference type="InterPro" id="IPR033878">
    <property type="entry name" value="NfsB-like"/>
</dbReference>
<sequence length="215" mass="24636">MVDYLCYMNYLEALAWRYSVKKFSGEKIDSKSLQNILEAGRLSVSSLGLQPYKLIVIESDAQKEKIMPAFYNKSQVSTCSHVVAIVSKTKIDSEYVDGYFSHISKERNIDLEILAAFRKNIEQYTSSHTEIDLRHWSEKQAYILLGTMIVAAAEEGVDTCPMEGFRHDVLSELLELNMEEERVAVVLTLGKRADDDGFQHLKKVRKPVEKFIKFI</sequence>
<dbReference type="SUPFAM" id="SSF55469">
    <property type="entry name" value="FMN-dependent nitroreductase-like"/>
    <property type="match status" value="1"/>
</dbReference>
<reference evidence="5 6" key="1">
    <citation type="submission" date="2017-02" db="EMBL/GenBank/DDBJ databases">
        <authorList>
            <person name="Peterson S.W."/>
        </authorList>
    </citation>
    <scope>NUCLEOTIDE SEQUENCE [LARGE SCALE GENOMIC DNA]</scope>
    <source>
        <strain evidence="5 6">DSM 22323</strain>
    </source>
</reference>